<evidence type="ECO:0000313" key="3">
    <source>
        <dbReference type="Proteomes" id="UP001141552"/>
    </source>
</evidence>
<evidence type="ECO:0000313" key="2">
    <source>
        <dbReference type="EMBL" id="KAJ4849594.1"/>
    </source>
</evidence>
<proteinExistence type="predicted"/>
<keyword evidence="1" id="KW-1133">Transmembrane helix</keyword>
<sequence>VQSTFGEFLFRELNAVAGAITITCLMVANLVGYVIGPSGINWLISQFLTIEGLPVLGGLFVTFYIGTKLMFHVQDAKQNKR</sequence>
<keyword evidence="1" id="KW-0472">Membrane</keyword>
<dbReference type="GO" id="GO:0005783">
    <property type="term" value="C:endoplasmic reticulum"/>
    <property type="evidence" value="ECO:0007669"/>
    <property type="project" value="TreeGrafter"/>
</dbReference>
<keyword evidence="1" id="KW-0812">Transmembrane</keyword>
<dbReference type="InterPro" id="IPR051085">
    <property type="entry name" value="MB_O-acyltransferase"/>
</dbReference>
<dbReference type="PANTHER" id="PTHR13285">
    <property type="entry name" value="ACYLTRANSFERASE"/>
    <property type="match status" value="1"/>
</dbReference>
<accession>A0A9Q0GJ91</accession>
<dbReference type="PANTHER" id="PTHR13285:SF18">
    <property type="entry name" value="PROTEIN-CYSTEINE N-PALMITOYLTRANSFERASE RASP"/>
    <property type="match status" value="1"/>
</dbReference>
<dbReference type="EMBL" id="JAKUCV010000547">
    <property type="protein sequence ID" value="KAJ4849594.1"/>
    <property type="molecule type" value="Genomic_DNA"/>
</dbReference>
<dbReference type="OrthoDB" id="1746408at2759"/>
<feature type="transmembrane region" description="Helical" evidence="1">
    <location>
        <begin position="12"/>
        <end position="35"/>
    </location>
</feature>
<gene>
    <name evidence="2" type="ORF">Tsubulata_047502</name>
</gene>
<feature type="non-terminal residue" evidence="2">
    <location>
        <position position="1"/>
    </location>
</feature>
<dbReference type="Proteomes" id="UP001141552">
    <property type="component" value="Unassembled WGS sequence"/>
</dbReference>
<dbReference type="GO" id="GO:0016746">
    <property type="term" value="F:acyltransferase activity"/>
    <property type="evidence" value="ECO:0007669"/>
    <property type="project" value="TreeGrafter"/>
</dbReference>
<keyword evidence="3" id="KW-1185">Reference proteome</keyword>
<protein>
    <submittedName>
        <fullName evidence="2">Uncharacterized protein</fullName>
    </submittedName>
</protein>
<organism evidence="2 3">
    <name type="scientific">Turnera subulata</name>
    <dbReference type="NCBI Taxonomy" id="218843"/>
    <lineage>
        <taxon>Eukaryota</taxon>
        <taxon>Viridiplantae</taxon>
        <taxon>Streptophyta</taxon>
        <taxon>Embryophyta</taxon>
        <taxon>Tracheophyta</taxon>
        <taxon>Spermatophyta</taxon>
        <taxon>Magnoliopsida</taxon>
        <taxon>eudicotyledons</taxon>
        <taxon>Gunneridae</taxon>
        <taxon>Pentapetalae</taxon>
        <taxon>rosids</taxon>
        <taxon>fabids</taxon>
        <taxon>Malpighiales</taxon>
        <taxon>Passifloraceae</taxon>
        <taxon>Turnera</taxon>
    </lineage>
</organism>
<reference evidence="2" key="1">
    <citation type="submission" date="2022-02" db="EMBL/GenBank/DDBJ databases">
        <authorList>
            <person name="Henning P.M."/>
            <person name="McCubbin A.G."/>
            <person name="Shore J.S."/>
        </authorList>
    </citation>
    <scope>NUCLEOTIDE SEQUENCE</scope>
    <source>
        <strain evidence="2">F60SS</strain>
        <tissue evidence="2">Leaves</tissue>
    </source>
</reference>
<feature type="transmembrane region" description="Helical" evidence="1">
    <location>
        <begin position="47"/>
        <end position="71"/>
    </location>
</feature>
<reference evidence="2" key="2">
    <citation type="journal article" date="2023" name="Plants (Basel)">
        <title>Annotation of the Turnera subulata (Passifloraceae) Draft Genome Reveals the S-Locus Evolved after the Divergence of Turneroideae from Passifloroideae in a Stepwise Manner.</title>
        <authorList>
            <person name="Henning P.M."/>
            <person name="Roalson E.H."/>
            <person name="Mir W."/>
            <person name="McCubbin A.G."/>
            <person name="Shore J.S."/>
        </authorList>
    </citation>
    <scope>NUCLEOTIDE SEQUENCE</scope>
    <source>
        <strain evidence="2">F60SS</strain>
    </source>
</reference>
<name>A0A9Q0GJ91_9ROSI</name>
<evidence type="ECO:0000256" key="1">
    <source>
        <dbReference type="SAM" id="Phobius"/>
    </source>
</evidence>
<dbReference type="AlphaFoldDB" id="A0A9Q0GJ91"/>
<comment type="caution">
    <text evidence="2">The sequence shown here is derived from an EMBL/GenBank/DDBJ whole genome shotgun (WGS) entry which is preliminary data.</text>
</comment>